<dbReference type="Gene3D" id="1.10.287.370">
    <property type="match status" value="1"/>
</dbReference>
<dbReference type="InterPro" id="IPR009053">
    <property type="entry name" value="Prefoldin"/>
</dbReference>
<feature type="compositionally biased region" description="Low complexity" evidence="5">
    <location>
        <begin position="165"/>
        <end position="177"/>
    </location>
</feature>
<evidence type="ECO:0000313" key="8">
    <source>
        <dbReference type="Proteomes" id="UP000677228"/>
    </source>
</evidence>
<evidence type="ECO:0008006" key="9">
    <source>
        <dbReference type="Google" id="ProtNLM"/>
    </source>
</evidence>
<accession>A0A8S2EYN4</accession>
<feature type="coiled-coil region" evidence="4">
    <location>
        <begin position="84"/>
        <end position="118"/>
    </location>
</feature>
<evidence type="ECO:0000256" key="2">
    <source>
        <dbReference type="ARBA" id="ARBA00023186"/>
    </source>
</evidence>
<dbReference type="AlphaFoldDB" id="A0A8S2EYN4"/>
<dbReference type="InterPro" id="IPR027235">
    <property type="entry name" value="PFD2"/>
</dbReference>
<feature type="region of interest" description="Disordered" evidence="5">
    <location>
        <begin position="125"/>
        <end position="185"/>
    </location>
</feature>
<evidence type="ECO:0000256" key="3">
    <source>
        <dbReference type="ARBA" id="ARBA00024667"/>
    </source>
</evidence>
<keyword evidence="2" id="KW-0143">Chaperone</keyword>
<dbReference type="InterPro" id="IPR002777">
    <property type="entry name" value="PFD_beta-like"/>
</dbReference>
<reference evidence="6" key="1">
    <citation type="submission" date="2021-02" db="EMBL/GenBank/DDBJ databases">
        <authorList>
            <person name="Nowell W R."/>
        </authorList>
    </citation>
    <scope>NUCLEOTIDE SEQUENCE</scope>
</reference>
<gene>
    <name evidence="6" type="ORF">OVA965_LOCUS27334</name>
    <name evidence="7" type="ORF">TMI583_LOCUS28081</name>
</gene>
<organism evidence="6 8">
    <name type="scientific">Didymodactylos carnosus</name>
    <dbReference type="NCBI Taxonomy" id="1234261"/>
    <lineage>
        <taxon>Eukaryota</taxon>
        <taxon>Metazoa</taxon>
        <taxon>Spiralia</taxon>
        <taxon>Gnathifera</taxon>
        <taxon>Rotifera</taxon>
        <taxon>Eurotatoria</taxon>
        <taxon>Bdelloidea</taxon>
        <taxon>Philodinida</taxon>
        <taxon>Philodinidae</taxon>
        <taxon>Didymodactylos</taxon>
    </lineage>
</organism>
<dbReference type="EMBL" id="CAJNOK010018003">
    <property type="protein sequence ID" value="CAF1274273.1"/>
    <property type="molecule type" value="Genomic_DNA"/>
</dbReference>
<protein>
    <recommendedName>
        <fullName evidence="9">Prefoldin subunit 2</fullName>
    </recommendedName>
</protein>
<dbReference type="GO" id="GO:0051082">
    <property type="term" value="F:unfolded protein binding"/>
    <property type="evidence" value="ECO:0007669"/>
    <property type="project" value="InterPro"/>
</dbReference>
<dbReference type="CDD" id="cd23163">
    <property type="entry name" value="Prefoldin_2"/>
    <property type="match status" value="1"/>
</dbReference>
<feature type="compositionally biased region" description="Polar residues" evidence="5">
    <location>
        <begin position="126"/>
        <end position="138"/>
    </location>
</feature>
<feature type="compositionally biased region" description="Basic and acidic residues" evidence="5">
    <location>
        <begin position="148"/>
        <end position="157"/>
    </location>
</feature>
<proteinExistence type="inferred from homology"/>
<evidence type="ECO:0000313" key="7">
    <source>
        <dbReference type="EMBL" id="CAF4079515.1"/>
    </source>
</evidence>
<evidence type="ECO:0000256" key="5">
    <source>
        <dbReference type="SAM" id="MobiDB-lite"/>
    </source>
</evidence>
<comment type="caution">
    <text evidence="6">The sequence shown here is derived from an EMBL/GenBank/DDBJ whole genome shotgun (WGS) entry which is preliminary data.</text>
</comment>
<comment type="function">
    <text evidence="3">Binds specifically to cytosolic chaperonin (c-CPN) and transfers target proteins to it. Binds to nascent polypeptide chain and promotes folding in an environment in which there are many competing pathways for nonnative proteins.</text>
</comment>
<evidence type="ECO:0000256" key="4">
    <source>
        <dbReference type="SAM" id="Coils"/>
    </source>
</evidence>
<dbReference type="PANTHER" id="PTHR13303">
    <property type="entry name" value="PREFOLDIN SUBUNIT 2"/>
    <property type="match status" value="1"/>
</dbReference>
<dbReference type="SUPFAM" id="SSF46579">
    <property type="entry name" value="Prefoldin"/>
    <property type="match status" value="1"/>
</dbReference>
<evidence type="ECO:0000256" key="1">
    <source>
        <dbReference type="ARBA" id="ARBA00008045"/>
    </source>
</evidence>
<evidence type="ECO:0000313" key="6">
    <source>
        <dbReference type="EMBL" id="CAF1274273.1"/>
    </source>
</evidence>
<keyword evidence="4" id="KW-0175">Coiled coil</keyword>
<sequence length="185" mass="20775">MATKSKAKGNVAALTNDQQQQIVSGFQSLREEQTQLVSKTQDLEMDLKEHDLVLSTLRTITDKQRRCYRMIGGVLIEHTVGEVLPALESNREQIKNVIDTYKQKSEEKSKEIQTYKEKYDIHFASERNQQQLTGPSGDTTKSTSTSESTKEQIKDDSSNASQTQNSMNKNVKNSKSSGVLVDNDS</sequence>
<dbReference type="FunFam" id="1.10.287.370:FF:000002">
    <property type="entry name" value="Prefoldin subunit 2"/>
    <property type="match status" value="1"/>
</dbReference>
<dbReference type="EMBL" id="CAJOBA010039568">
    <property type="protein sequence ID" value="CAF4079515.1"/>
    <property type="molecule type" value="Genomic_DNA"/>
</dbReference>
<dbReference type="GO" id="GO:0016272">
    <property type="term" value="C:prefoldin complex"/>
    <property type="evidence" value="ECO:0007669"/>
    <property type="project" value="InterPro"/>
</dbReference>
<dbReference type="Pfam" id="PF01920">
    <property type="entry name" value="Prefoldin_2"/>
    <property type="match status" value="1"/>
</dbReference>
<name>A0A8S2EYN4_9BILA</name>
<comment type="similarity">
    <text evidence="1">Belongs to the prefoldin subunit beta family.</text>
</comment>
<dbReference type="Proteomes" id="UP000682733">
    <property type="component" value="Unassembled WGS sequence"/>
</dbReference>
<dbReference type="Proteomes" id="UP000677228">
    <property type="component" value="Unassembled WGS sequence"/>
</dbReference>
<dbReference type="GO" id="GO:0006457">
    <property type="term" value="P:protein folding"/>
    <property type="evidence" value="ECO:0007669"/>
    <property type="project" value="InterPro"/>
</dbReference>